<evidence type="ECO:0000313" key="1">
    <source>
        <dbReference type="EMBL" id="KIH89888.1"/>
    </source>
</evidence>
<dbReference type="GeneID" id="63674326"/>
<accession>A0A0C2FFH7</accession>
<keyword evidence="2" id="KW-1185">Reference proteome</keyword>
<proteinExistence type="predicted"/>
<sequence length="159" mass="17075">MSVSAPMHCALAPPAVSPTRPSFLFARSHAVASCSRSRPMVLLTHAVDVPEPSASRYWCISYTILSEGSVSPAMPVAVPLDTQCHAPDHELPSTKMYCDVAPAARMPSMAAWLSCATSVLSMSWYSLLVSKTTLALSLKWAATVVHQAWNPAVSVMTWS</sequence>
<dbReference type="HOGENOM" id="CLU_1661932_0_0_1"/>
<reference evidence="1 2" key="1">
    <citation type="journal article" date="2014" name="BMC Genomics">
        <title>Comparative genomics of the major fungal agents of human and animal Sporotrichosis: Sporothrix schenckii and Sporothrix brasiliensis.</title>
        <authorList>
            <person name="Teixeira M.M."/>
            <person name="de Almeida L.G."/>
            <person name="Kubitschek-Barreira P."/>
            <person name="Alves F.L."/>
            <person name="Kioshima E.S."/>
            <person name="Abadio A.K."/>
            <person name="Fernandes L."/>
            <person name="Derengowski L.S."/>
            <person name="Ferreira K.S."/>
            <person name="Souza R.C."/>
            <person name="Ruiz J.C."/>
            <person name="de Andrade N.C."/>
            <person name="Paes H.C."/>
            <person name="Nicola A.M."/>
            <person name="Albuquerque P."/>
            <person name="Gerber A.L."/>
            <person name="Martins V.P."/>
            <person name="Peconick L.D."/>
            <person name="Neto A.V."/>
            <person name="Chaucanez C.B."/>
            <person name="Silva P.A."/>
            <person name="Cunha O.L."/>
            <person name="de Oliveira F.F."/>
            <person name="dos Santos T.C."/>
            <person name="Barros A.L."/>
            <person name="Soares M.A."/>
            <person name="de Oliveira L.M."/>
            <person name="Marini M.M."/>
            <person name="Villalobos-Duno H."/>
            <person name="Cunha M.M."/>
            <person name="de Hoog S."/>
            <person name="da Silveira J.F."/>
            <person name="Henrissat B."/>
            <person name="Nino-Vega G.A."/>
            <person name="Cisalpino P.S."/>
            <person name="Mora-Montes H.M."/>
            <person name="Almeida S.R."/>
            <person name="Stajich J.E."/>
            <person name="Lopes-Bezerra L.M."/>
            <person name="Vasconcelos A.T."/>
            <person name="Felipe M.S."/>
        </authorList>
    </citation>
    <scope>NUCLEOTIDE SEQUENCE [LARGE SCALE GENOMIC DNA]</scope>
    <source>
        <strain evidence="1 2">5110</strain>
    </source>
</reference>
<dbReference type="EMBL" id="AWTV01000008">
    <property type="protein sequence ID" value="KIH89888.1"/>
    <property type="molecule type" value="Genomic_DNA"/>
</dbReference>
<dbReference type="OrthoDB" id="10617263at2759"/>
<name>A0A0C2FFH7_9PEZI</name>
<comment type="caution">
    <text evidence="1">The sequence shown here is derived from an EMBL/GenBank/DDBJ whole genome shotgun (WGS) entry which is preliminary data.</text>
</comment>
<gene>
    <name evidence="1" type="ORF">SPBR_01087</name>
</gene>
<dbReference type="AlphaFoldDB" id="A0A0C2FFH7"/>
<evidence type="ECO:0000313" key="2">
    <source>
        <dbReference type="Proteomes" id="UP000031575"/>
    </source>
</evidence>
<dbReference type="VEuPathDB" id="FungiDB:SPBR_01087"/>
<organism evidence="1 2">
    <name type="scientific">Sporothrix brasiliensis 5110</name>
    <dbReference type="NCBI Taxonomy" id="1398154"/>
    <lineage>
        <taxon>Eukaryota</taxon>
        <taxon>Fungi</taxon>
        <taxon>Dikarya</taxon>
        <taxon>Ascomycota</taxon>
        <taxon>Pezizomycotina</taxon>
        <taxon>Sordariomycetes</taxon>
        <taxon>Sordariomycetidae</taxon>
        <taxon>Ophiostomatales</taxon>
        <taxon>Ophiostomataceae</taxon>
        <taxon>Sporothrix</taxon>
    </lineage>
</organism>
<dbReference type="RefSeq" id="XP_040617898.1">
    <property type="nucleotide sequence ID" value="XM_040759405.1"/>
</dbReference>
<dbReference type="Proteomes" id="UP000031575">
    <property type="component" value="Unassembled WGS sequence"/>
</dbReference>
<protein>
    <submittedName>
        <fullName evidence="1">Uncharacterized protein</fullName>
    </submittedName>
</protein>